<dbReference type="PANTHER" id="PTHR30438:SF2">
    <property type="entry name" value="MEMBRANE PROTEIN"/>
    <property type="match status" value="1"/>
</dbReference>
<keyword evidence="2" id="KW-1133">Transmembrane helix</keyword>
<dbReference type="Proteomes" id="UP001595926">
    <property type="component" value="Unassembled WGS sequence"/>
</dbReference>
<keyword evidence="2" id="KW-0472">Membrane</keyword>
<evidence type="ECO:0000313" key="4">
    <source>
        <dbReference type="Proteomes" id="UP001595926"/>
    </source>
</evidence>
<comment type="caution">
    <text evidence="3">The sequence shown here is derived from an EMBL/GenBank/DDBJ whole genome shotgun (WGS) entry which is preliminary data.</text>
</comment>
<feature type="transmembrane region" description="Helical" evidence="2">
    <location>
        <begin position="12"/>
        <end position="30"/>
    </location>
</feature>
<protein>
    <submittedName>
        <fullName evidence="3">HlyD family secretion protein</fullName>
    </submittedName>
</protein>
<keyword evidence="2" id="KW-0812">Transmembrane</keyword>
<keyword evidence="1" id="KW-0175">Coiled coil</keyword>
<sequence>MDFSKNKKSKIIILISIFIIVIFLFVFGFSSKSKVIPGYISTNVRYISSDESGRVLDINVDEGQYVSKETPLFSIDSANNQILLGSNDFLYQAALALKENFSKGKTEPYIAKTTTDIATAEAALETAKLEYERQEGLLEFASTSKREYEQAYSQYIKSQNQVKALNIMQTINNMPAREDLISAIDSMSKAIYSNSSYLENKINSANVKALEKGYIYQIFFHKGEMVRAYSPVMSMINPDDVYVVFYVSKEDLNKVHLNQKIEIKTTNNSIVSADIFYISQKAEYTPPLLYGINSDSEISFEVKARVKYSQEESTIHIGEPVRVTL</sequence>
<dbReference type="EMBL" id="JBHSJH010000001">
    <property type="protein sequence ID" value="MFC4892135.1"/>
    <property type="molecule type" value="Genomic_DNA"/>
</dbReference>
<dbReference type="Gene3D" id="2.40.50.100">
    <property type="match status" value="1"/>
</dbReference>
<evidence type="ECO:0000256" key="1">
    <source>
        <dbReference type="SAM" id="Coils"/>
    </source>
</evidence>
<name>A0ABV9TCZ2_9GAMM</name>
<organism evidence="3 4">
    <name type="scientific">Pseudofrancisella aestuarii</name>
    <dbReference type="NCBI Taxonomy" id="2670347"/>
    <lineage>
        <taxon>Bacteria</taxon>
        <taxon>Pseudomonadati</taxon>
        <taxon>Pseudomonadota</taxon>
        <taxon>Gammaproteobacteria</taxon>
        <taxon>Thiotrichales</taxon>
        <taxon>Francisellaceae</taxon>
        <taxon>Pseudofrancisella</taxon>
    </lineage>
</organism>
<dbReference type="PANTHER" id="PTHR30438">
    <property type="entry name" value="36 KDA ANTIGEN-RELATED"/>
    <property type="match status" value="1"/>
</dbReference>
<gene>
    <name evidence="3" type="ORF">ACFPDQ_03630</name>
</gene>
<feature type="coiled-coil region" evidence="1">
    <location>
        <begin position="110"/>
        <end position="137"/>
    </location>
</feature>
<dbReference type="RefSeq" id="WP_119331289.1">
    <property type="nucleotide sequence ID" value="NZ_JBHSJH010000001.1"/>
</dbReference>
<dbReference type="SUPFAM" id="SSF111369">
    <property type="entry name" value="HlyD-like secretion proteins"/>
    <property type="match status" value="1"/>
</dbReference>
<evidence type="ECO:0000313" key="3">
    <source>
        <dbReference type="EMBL" id="MFC4892135.1"/>
    </source>
</evidence>
<dbReference type="Gene3D" id="2.40.30.170">
    <property type="match status" value="1"/>
</dbReference>
<reference evidence="4" key="1">
    <citation type="journal article" date="2019" name="Int. J. Syst. Evol. Microbiol.">
        <title>The Global Catalogue of Microorganisms (GCM) 10K type strain sequencing project: providing services to taxonomists for standard genome sequencing and annotation.</title>
        <authorList>
            <consortium name="The Broad Institute Genomics Platform"/>
            <consortium name="The Broad Institute Genome Sequencing Center for Infectious Disease"/>
            <person name="Wu L."/>
            <person name="Ma J."/>
        </authorList>
    </citation>
    <scope>NUCLEOTIDE SEQUENCE [LARGE SCALE GENOMIC DNA]</scope>
    <source>
        <strain evidence="4">CGMCC 1.13718</strain>
    </source>
</reference>
<evidence type="ECO:0000256" key="2">
    <source>
        <dbReference type="SAM" id="Phobius"/>
    </source>
</evidence>
<accession>A0ABV9TCZ2</accession>
<proteinExistence type="predicted"/>
<keyword evidence="4" id="KW-1185">Reference proteome</keyword>